<sequence>MLHIWTVKSTMNVFTLIFLARAVFSGANEVIFKCYMCKGGDQSIDKCDINKVPQLCSTEMKRCATFSYVNTTGYRTYGKSCTYEDYCTGKFCKIMESVGNRDCRIECCLGNLCNYQRGFALTTARVVT</sequence>
<feature type="signal peptide" evidence="1">
    <location>
        <begin position="1"/>
        <end position="25"/>
    </location>
</feature>
<feature type="chain" id="PRO_5027574991" evidence="1">
    <location>
        <begin position="26"/>
        <end position="128"/>
    </location>
</feature>
<reference evidence="3" key="1">
    <citation type="submission" date="2025-08" db="UniProtKB">
        <authorList>
            <consortium name="RefSeq"/>
        </authorList>
    </citation>
    <scope>IDENTIFICATION</scope>
    <source>
        <tissue evidence="3">Tentacle</tissue>
    </source>
</reference>
<evidence type="ECO:0000313" key="2">
    <source>
        <dbReference type="Proteomes" id="UP000515163"/>
    </source>
</evidence>
<accession>A0A6P8HK09</accession>
<dbReference type="InterPro" id="IPR045860">
    <property type="entry name" value="Snake_toxin-like_sf"/>
</dbReference>
<organism evidence="2 3">
    <name type="scientific">Actinia tenebrosa</name>
    <name type="common">Australian red waratah sea anemone</name>
    <dbReference type="NCBI Taxonomy" id="6105"/>
    <lineage>
        <taxon>Eukaryota</taxon>
        <taxon>Metazoa</taxon>
        <taxon>Cnidaria</taxon>
        <taxon>Anthozoa</taxon>
        <taxon>Hexacorallia</taxon>
        <taxon>Actiniaria</taxon>
        <taxon>Actiniidae</taxon>
        <taxon>Actinia</taxon>
    </lineage>
</organism>
<dbReference type="SUPFAM" id="SSF57302">
    <property type="entry name" value="Snake toxin-like"/>
    <property type="match status" value="1"/>
</dbReference>
<keyword evidence="1" id="KW-0732">Signal</keyword>
<name>A0A6P8HK09_ACTTE</name>
<dbReference type="AlphaFoldDB" id="A0A6P8HK09"/>
<dbReference type="Gene3D" id="2.10.60.10">
    <property type="entry name" value="CD59"/>
    <property type="match status" value="1"/>
</dbReference>
<evidence type="ECO:0000256" key="1">
    <source>
        <dbReference type="SAM" id="SignalP"/>
    </source>
</evidence>
<dbReference type="GeneID" id="116293437"/>
<gene>
    <name evidence="3" type="primary">LOC116293437</name>
</gene>
<dbReference type="Proteomes" id="UP000515163">
    <property type="component" value="Unplaced"/>
</dbReference>
<evidence type="ECO:0000313" key="3">
    <source>
        <dbReference type="RefSeq" id="XP_031556719.1"/>
    </source>
</evidence>
<dbReference type="InParanoid" id="A0A6P8HK09"/>
<keyword evidence="2" id="KW-1185">Reference proteome</keyword>
<dbReference type="OrthoDB" id="5989868at2759"/>
<proteinExistence type="predicted"/>
<dbReference type="RefSeq" id="XP_031556719.1">
    <property type="nucleotide sequence ID" value="XM_031700859.1"/>
</dbReference>
<feature type="non-terminal residue" evidence="3">
    <location>
        <position position="128"/>
    </location>
</feature>
<protein>
    <submittedName>
        <fullName evidence="3">Uncharacterized protein LOC116293437</fullName>
    </submittedName>
</protein>
<dbReference type="KEGG" id="aten:116293437"/>